<reference evidence="1" key="2">
    <citation type="journal article" date="2015" name="Fish Shellfish Immunol.">
        <title>Early steps in the European eel (Anguilla anguilla)-Vibrio vulnificus interaction in the gills: Role of the RtxA13 toxin.</title>
        <authorList>
            <person name="Callol A."/>
            <person name="Pajuelo D."/>
            <person name="Ebbesson L."/>
            <person name="Teles M."/>
            <person name="MacKenzie S."/>
            <person name="Amaro C."/>
        </authorList>
    </citation>
    <scope>NUCLEOTIDE SEQUENCE</scope>
</reference>
<sequence>MYVLIHSLFYCSGTTA</sequence>
<accession>A0A0E9Q5N0</accession>
<dbReference type="EMBL" id="GBXM01096366">
    <property type="protein sequence ID" value="JAH12211.1"/>
    <property type="molecule type" value="Transcribed_RNA"/>
</dbReference>
<organism evidence="1">
    <name type="scientific">Anguilla anguilla</name>
    <name type="common">European freshwater eel</name>
    <name type="synonym">Muraena anguilla</name>
    <dbReference type="NCBI Taxonomy" id="7936"/>
    <lineage>
        <taxon>Eukaryota</taxon>
        <taxon>Metazoa</taxon>
        <taxon>Chordata</taxon>
        <taxon>Craniata</taxon>
        <taxon>Vertebrata</taxon>
        <taxon>Euteleostomi</taxon>
        <taxon>Actinopterygii</taxon>
        <taxon>Neopterygii</taxon>
        <taxon>Teleostei</taxon>
        <taxon>Anguilliformes</taxon>
        <taxon>Anguillidae</taxon>
        <taxon>Anguilla</taxon>
    </lineage>
</organism>
<dbReference type="AlphaFoldDB" id="A0A0E9Q5N0"/>
<reference evidence="1" key="1">
    <citation type="submission" date="2014-11" db="EMBL/GenBank/DDBJ databases">
        <authorList>
            <person name="Amaro Gonzalez C."/>
        </authorList>
    </citation>
    <scope>NUCLEOTIDE SEQUENCE</scope>
</reference>
<proteinExistence type="predicted"/>
<evidence type="ECO:0000313" key="1">
    <source>
        <dbReference type="EMBL" id="JAH12211.1"/>
    </source>
</evidence>
<protein>
    <submittedName>
        <fullName evidence="1">Uncharacterized protein</fullName>
    </submittedName>
</protein>
<name>A0A0E9Q5N0_ANGAN</name>